<protein>
    <submittedName>
        <fullName evidence="1">Concanavalin A-like lectin/glucanase, subgroup</fullName>
    </submittedName>
</protein>
<dbReference type="Gene3D" id="3.80.10.10">
    <property type="entry name" value="Ribonuclease Inhibitor"/>
    <property type="match status" value="1"/>
</dbReference>
<accession>A0A2U1MXY5</accession>
<dbReference type="Proteomes" id="UP000245207">
    <property type="component" value="Unassembled WGS sequence"/>
</dbReference>
<dbReference type="GO" id="GO:0030246">
    <property type="term" value="F:carbohydrate binding"/>
    <property type="evidence" value="ECO:0007669"/>
    <property type="project" value="UniProtKB-KW"/>
</dbReference>
<proteinExistence type="predicted"/>
<evidence type="ECO:0000313" key="2">
    <source>
        <dbReference type="Proteomes" id="UP000245207"/>
    </source>
</evidence>
<comment type="caution">
    <text evidence="1">The sequence shown here is derived from an EMBL/GenBank/DDBJ whole genome shotgun (WGS) entry which is preliminary data.</text>
</comment>
<gene>
    <name evidence="1" type="ORF">CTI12_AA329660</name>
</gene>
<dbReference type="SUPFAM" id="SSF52058">
    <property type="entry name" value="L domain-like"/>
    <property type="match status" value="1"/>
</dbReference>
<evidence type="ECO:0000313" key="1">
    <source>
        <dbReference type="EMBL" id="PWA66118.1"/>
    </source>
</evidence>
<keyword evidence="1" id="KW-0430">Lectin</keyword>
<dbReference type="EMBL" id="PKPP01004099">
    <property type="protein sequence ID" value="PWA66118.1"/>
    <property type="molecule type" value="Genomic_DNA"/>
</dbReference>
<organism evidence="1 2">
    <name type="scientific">Artemisia annua</name>
    <name type="common">Sweet wormwood</name>
    <dbReference type="NCBI Taxonomy" id="35608"/>
    <lineage>
        <taxon>Eukaryota</taxon>
        <taxon>Viridiplantae</taxon>
        <taxon>Streptophyta</taxon>
        <taxon>Embryophyta</taxon>
        <taxon>Tracheophyta</taxon>
        <taxon>Spermatophyta</taxon>
        <taxon>Magnoliopsida</taxon>
        <taxon>eudicotyledons</taxon>
        <taxon>Gunneridae</taxon>
        <taxon>Pentapetalae</taxon>
        <taxon>asterids</taxon>
        <taxon>campanulids</taxon>
        <taxon>Asterales</taxon>
        <taxon>Asteraceae</taxon>
        <taxon>Asteroideae</taxon>
        <taxon>Anthemideae</taxon>
        <taxon>Artemisiinae</taxon>
        <taxon>Artemisia</taxon>
    </lineage>
</organism>
<dbReference type="Pfam" id="PF00560">
    <property type="entry name" value="LRR_1"/>
    <property type="match status" value="2"/>
</dbReference>
<dbReference type="AlphaFoldDB" id="A0A2U1MXY5"/>
<keyword evidence="2" id="KW-1185">Reference proteome</keyword>
<dbReference type="InterPro" id="IPR032675">
    <property type="entry name" value="LRR_dom_sf"/>
</dbReference>
<dbReference type="InterPro" id="IPR001611">
    <property type="entry name" value="Leu-rich_rpt"/>
</dbReference>
<reference evidence="1 2" key="1">
    <citation type="journal article" date="2018" name="Mol. Plant">
        <title>The genome of Artemisia annua provides insight into the evolution of Asteraceae family and artemisinin biosynthesis.</title>
        <authorList>
            <person name="Shen Q."/>
            <person name="Zhang L."/>
            <person name="Liao Z."/>
            <person name="Wang S."/>
            <person name="Yan T."/>
            <person name="Shi P."/>
            <person name="Liu M."/>
            <person name="Fu X."/>
            <person name="Pan Q."/>
            <person name="Wang Y."/>
            <person name="Lv Z."/>
            <person name="Lu X."/>
            <person name="Zhang F."/>
            <person name="Jiang W."/>
            <person name="Ma Y."/>
            <person name="Chen M."/>
            <person name="Hao X."/>
            <person name="Li L."/>
            <person name="Tang Y."/>
            <person name="Lv G."/>
            <person name="Zhou Y."/>
            <person name="Sun X."/>
            <person name="Brodelius P.E."/>
            <person name="Rose J.K.C."/>
            <person name="Tang K."/>
        </authorList>
    </citation>
    <scope>NUCLEOTIDE SEQUENCE [LARGE SCALE GENOMIC DNA]</scope>
    <source>
        <strain evidence="2">cv. Huhao1</strain>
        <tissue evidence="1">Leaf</tissue>
    </source>
</reference>
<sequence length="61" mass="6610">MESGLKELNVNGCRFSGGFPSVVTNLRSLTILDLSNQGFKGELPIELFGLTNLKVVALKEN</sequence>
<dbReference type="OrthoDB" id="544346at2759"/>
<name>A0A2U1MXY5_ARTAN</name>
<dbReference type="STRING" id="35608.A0A2U1MXY5"/>